<accession>A0A212TDX4</accession>
<dbReference type="GO" id="GO:0016491">
    <property type="term" value="F:oxidoreductase activity"/>
    <property type="evidence" value="ECO:0007669"/>
    <property type="project" value="InterPro"/>
</dbReference>
<name>A0A212TDX4_9BURK</name>
<feature type="domain" description="Amine oxidase" evidence="1">
    <location>
        <begin position="10"/>
        <end position="284"/>
    </location>
</feature>
<dbReference type="InterPro" id="IPR036188">
    <property type="entry name" value="FAD/NAD-bd_sf"/>
</dbReference>
<dbReference type="Pfam" id="PF01593">
    <property type="entry name" value="Amino_oxidase"/>
    <property type="match status" value="1"/>
</dbReference>
<reference evidence="2 3" key="1">
    <citation type="submission" date="2017-06" db="EMBL/GenBank/DDBJ databases">
        <authorList>
            <person name="Kim H.J."/>
            <person name="Triplett B.A."/>
        </authorList>
    </citation>
    <scope>NUCLEOTIDE SEQUENCE [LARGE SCALE GENOMIC DNA]</scope>
    <source>
        <strain evidence="2 3">MWH-VicM1</strain>
    </source>
</reference>
<dbReference type="PROSITE" id="PS51257">
    <property type="entry name" value="PROKAR_LIPOPROTEIN"/>
    <property type="match status" value="1"/>
</dbReference>
<keyword evidence="3" id="KW-1185">Reference proteome</keyword>
<dbReference type="Gene3D" id="3.30.70.1990">
    <property type="match status" value="1"/>
</dbReference>
<dbReference type="OrthoDB" id="20837at2"/>
<proteinExistence type="predicted"/>
<dbReference type="Gene3D" id="1.10.405.20">
    <property type="match status" value="1"/>
</dbReference>
<dbReference type="PANTHER" id="PTHR42923:SF17">
    <property type="entry name" value="AMINE OXIDASE DOMAIN-CONTAINING PROTEIN"/>
    <property type="match status" value="1"/>
</dbReference>
<gene>
    <name evidence="2" type="ORF">SAMN06295916_1008</name>
</gene>
<dbReference type="SUPFAM" id="SSF51905">
    <property type="entry name" value="FAD/NAD(P)-binding domain"/>
    <property type="match status" value="1"/>
</dbReference>
<organism evidence="2 3">
    <name type="scientific">Polynucleobacter victoriensis</name>
    <dbReference type="NCBI Taxonomy" id="2049319"/>
    <lineage>
        <taxon>Bacteria</taxon>
        <taxon>Pseudomonadati</taxon>
        <taxon>Pseudomonadota</taxon>
        <taxon>Betaproteobacteria</taxon>
        <taxon>Burkholderiales</taxon>
        <taxon>Burkholderiaceae</taxon>
        <taxon>Polynucleobacter</taxon>
    </lineage>
</organism>
<dbReference type="Gene3D" id="3.50.50.60">
    <property type="entry name" value="FAD/NAD(P)-binding domain"/>
    <property type="match status" value="1"/>
</dbReference>
<dbReference type="AlphaFoldDB" id="A0A212TDX4"/>
<evidence type="ECO:0000313" key="3">
    <source>
        <dbReference type="Proteomes" id="UP000197215"/>
    </source>
</evidence>
<protein>
    <submittedName>
        <fullName evidence="2">Predicted NAD/FAD-binding protein</fullName>
    </submittedName>
</protein>
<evidence type="ECO:0000313" key="2">
    <source>
        <dbReference type="EMBL" id="SNC64026.1"/>
    </source>
</evidence>
<sequence>MKIAVVGAGISGLGCAYALSKLPNVELTIYEGGDHIGGHSNTVDLTLDTGIGPVTHGIDTGFLVFNQRTYPRLLRLFHEIDAPIAKSDMSFSVSIPNPDGQNLEWAGTDLNSLFAQRENLFNFSFLVMVKDIIRFNSLCTKLALDKKLDQLNLTVGEFIKKHGFSQQFQDWYFLPMVGAIWSCPVEQMLEFPISTMIRFCHNHGLIKITDRPQWLTVSGGSREYVKRICEKIKISGGNFKRLKVDSIKRLNNQVQVFTSQSSEIYDHVVMATHSDETLQMLADPSNDEHSILSSINYQKNRAVLHTDASVLPSEKRCWAAWNYTTDASTKTQNQRVCVNYLINKLQPLPGAWNNQPIIVSLNPVTEPASETIRADIEYAHPIFDQAAINAQSNLPLIQGTKNTWFCGAWTGYGFHEDGLRSGELVAEAIHELLHLHHHTSALA</sequence>
<evidence type="ECO:0000259" key="1">
    <source>
        <dbReference type="Pfam" id="PF01593"/>
    </source>
</evidence>
<dbReference type="RefSeq" id="WP_088812852.1">
    <property type="nucleotide sequence ID" value="NZ_FYEX01000001.1"/>
</dbReference>
<dbReference type="InterPro" id="IPR002937">
    <property type="entry name" value="Amino_oxidase"/>
</dbReference>
<dbReference type="InterPro" id="IPR050464">
    <property type="entry name" value="Zeta_carotene_desat/Oxidored"/>
</dbReference>
<dbReference type="PANTHER" id="PTHR42923">
    <property type="entry name" value="PROTOPORPHYRINOGEN OXIDASE"/>
    <property type="match status" value="1"/>
</dbReference>
<dbReference type="EMBL" id="FYEX01000001">
    <property type="protein sequence ID" value="SNC64026.1"/>
    <property type="molecule type" value="Genomic_DNA"/>
</dbReference>
<dbReference type="Proteomes" id="UP000197215">
    <property type="component" value="Unassembled WGS sequence"/>
</dbReference>